<protein>
    <recommendedName>
        <fullName evidence="3">indole-3-pyruvate monooxygenase</fullName>
        <ecNumber evidence="3">1.14.13.168</ecNumber>
    </recommendedName>
</protein>
<dbReference type="AlphaFoldDB" id="A0A6V7QG07"/>
<organism evidence="5">
    <name type="scientific">Ananas comosus var. bracteatus</name>
    <name type="common">red pineapple</name>
    <dbReference type="NCBI Taxonomy" id="296719"/>
    <lineage>
        <taxon>Eukaryota</taxon>
        <taxon>Viridiplantae</taxon>
        <taxon>Streptophyta</taxon>
        <taxon>Embryophyta</taxon>
        <taxon>Tracheophyta</taxon>
        <taxon>Spermatophyta</taxon>
        <taxon>Magnoliopsida</taxon>
        <taxon>Liliopsida</taxon>
        <taxon>Poales</taxon>
        <taxon>Bromeliaceae</taxon>
        <taxon>Bromelioideae</taxon>
        <taxon>Ananas</taxon>
    </lineage>
</organism>
<proteinExistence type="inferred from homology"/>
<evidence type="ECO:0000256" key="1">
    <source>
        <dbReference type="ARBA" id="ARBA00009183"/>
    </source>
</evidence>
<keyword evidence="2" id="KW-0560">Oxidoreductase</keyword>
<evidence type="ECO:0000256" key="4">
    <source>
        <dbReference type="ARBA" id="ARBA00047707"/>
    </source>
</evidence>
<comment type="similarity">
    <text evidence="1">Belongs to the FMO family.</text>
</comment>
<gene>
    <name evidence="5" type="ORF">CB5_LOCUS25285</name>
</gene>
<dbReference type="PANTHER" id="PTHR43539">
    <property type="entry name" value="FLAVIN-BINDING MONOOXYGENASE-LIKE PROTEIN (AFU_ORTHOLOGUE AFUA_4G09220)"/>
    <property type="match status" value="1"/>
</dbReference>
<dbReference type="SUPFAM" id="SSF51905">
    <property type="entry name" value="FAD/NAD(P)-binding domain"/>
    <property type="match status" value="1"/>
</dbReference>
<reference evidence="5" key="1">
    <citation type="submission" date="2020-07" db="EMBL/GenBank/DDBJ databases">
        <authorList>
            <person name="Lin J."/>
        </authorList>
    </citation>
    <scope>NUCLEOTIDE SEQUENCE</scope>
</reference>
<accession>A0A6V7QG07</accession>
<sequence length="253" mass="28478">MVLKQLHLLKQFCELLYMPLPDSAPTFVSKDFSSEYLNNYASHFKLSPQCRAIVESASHDEWGCTWSVVARDTVTNKVSEHTMRFLVVATGENGEGWIPDILGEVSISLFPLWTLFFSRYIAKLKYGDLSRRGIVRPQMGPISLKSKAGSSVLDVGTKQKTKSGERLRNHPVSYDHRNYGTYATAKRQVFPGISSIQGNIVDSNLKPRISTIKSFATCSKDSRMVRVYLTKMDCPNKVIQITGKERMDCIVQG</sequence>
<name>A0A6V7QG07_ANACO</name>
<evidence type="ECO:0000313" key="5">
    <source>
        <dbReference type="EMBL" id="CAD1842074.1"/>
    </source>
</evidence>
<dbReference type="EC" id="1.14.13.168" evidence="3"/>
<dbReference type="GO" id="GO:0103075">
    <property type="term" value="F:indole-3-pyruvate monooxygenase activity"/>
    <property type="evidence" value="ECO:0007669"/>
    <property type="project" value="UniProtKB-EC"/>
</dbReference>
<dbReference type="EMBL" id="LR862135">
    <property type="protein sequence ID" value="CAD1842074.1"/>
    <property type="molecule type" value="Genomic_DNA"/>
</dbReference>
<dbReference type="GO" id="GO:0050660">
    <property type="term" value="F:flavin adenine dinucleotide binding"/>
    <property type="evidence" value="ECO:0007669"/>
    <property type="project" value="TreeGrafter"/>
</dbReference>
<dbReference type="InterPro" id="IPR050982">
    <property type="entry name" value="Auxin_biosynth/cation_transpt"/>
</dbReference>
<dbReference type="PANTHER" id="PTHR43539:SF9">
    <property type="entry name" value="INDOLE-3-PYRUVATE MONOOXYGENASE YUCCA11-RELATED"/>
    <property type="match status" value="1"/>
</dbReference>
<dbReference type="Gene3D" id="3.50.50.60">
    <property type="entry name" value="FAD/NAD(P)-binding domain"/>
    <property type="match status" value="1"/>
</dbReference>
<evidence type="ECO:0000256" key="3">
    <source>
        <dbReference type="ARBA" id="ARBA00039148"/>
    </source>
</evidence>
<dbReference type="InterPro" id="IPR036188">
    <property type="entry name" value="FAD/NAD-bd_sf"/>
</dbReference>
<comment type="catalytic activity">
    <reaction evidence="4">
        <text>indole-3-pyruvate + NADPH + O2 + H(+) = (indol-3-yl)acetate + CO2 + NADP(+) + H2O</text>
        <dbReference type="Rhea" id="RHEA:34331"/>
        <dbReference type="ChEBI" id="CHEBI:15377"/>
        <dbReference type="ChEBI" id="CHEBI:15378"/>
        <dbReference type="ChEBI" id="CHEBI:15379"/>
        <dbReference type="ChEBI" id="CHEBI:16526"/>
        <dbReference type="ChEBI" id="CHEBI:17640"/>
        <dbReference type="ChEBI" id="CHEBI:30854"/>
        <dbReference type="ChEBI" id="CHEBI:57783"/>
        <dbReference type="ChEBI" id="CHEBI:58349"/>
        <dbReference type="EC" id="1.14.13.168"/>
    </reaction>
</comment>
<evidence type="ECO:0000256" key="2">
    <source>
        <dbReference type="ARBA" id="ARBA00023002"/>
    </source>
</evidence>